<feature type="chain" id="PRO_5040252139" description="Carboxy-cis,cis-muconate cyclase" evidence="2">
    <location>
        <begin position="20"/>
        <end position="372"/>
    </location>
</feature>
<dbReference type="OrthoDB" id="423498at2759"/>
<dbReference type="InterPro" id="IPR015943">
    <property type="entry name" value="WD40/YVTN_repeat-like_dom_sf"/>
</dbReference>
<accession>A0A9P5GID4</accession>
<protein>
    <recommendedName>
        <fullName evidence="5">Carboxy-cis,cis-muconate cyclase</fullName>
    </recommendedName>
</protein>
<name>A0A9P5GID4_PENCR</name>
<reference evidence="3" key="1">
    <citation type="submission" date="2020-02" db="EMBL/GenBank/DDBJ databases">
        <authorList>
            <person name="Lichtner F.J."/>
        </authorList>
    </citation>
    <scope>NUCLEOTIDE SEQUENCE</scope>
    <source>
        <strain evidence="3">G10</strain>
    </source>
</reference>
<proteinExistence type="inferred from homology"/>
<dbReference type="Gene3D" id="2.130.10.10">
    <property type="entry name" value="YVTN repeat-like/Quinoprotein amine dehydrogenase"/>
    <property type="match status" value="1"/>
</dbReference>
<dbReference type="PANTHER" id="PTHR30344">
    <property type="entry name" value="6-PHOSPHOGLUCONOLACTONASE-RELATED"/>
    <property type="match status" value="1"/>
</dbReference>
<evidence type="ECO:0008006" key="5">
    <source>
        <dbReference type="Google" id="ProtNLM"/>
    </source>
</evidence>
<evidence type="ECO:0000313" key="3">
    <source>
        <dbReference type="EMBL" id="KAF7521277.1"/>
    </source>
</evidence>
<keyword evidence="4" id="KW-1185">Reference proteome</keyword>
<dbReference type="Pfam" id="PF10282">
    <property type="entry name" value="Lactonase"/>
    <property type="match status" value="1"/>
</dbReference>
<dbReference type="GO" id="GO:0017057">
    <property type="term" value="F:6-phosphogluconolactonase activity"/>
    <property type="evidence" value="ECO:0007669"/>
    <property type="project" value="TreeGrafter"/>
</dbReference>
<keyword evidence="2" id="KW-0732">Signal</keyword>
<evidence type="ECO:0000256" key="1">
    <source>
        <dbReference type="ARBA" id="ARBA00005564"/>
    </source>
</evidence>
<dbReference type="AlphaFoldDB" id="A0A9P5GID4"/>
<gene>
    <name evidence="3" type="ORF">PCG10_008378</name>
</gene>
<feature type="signal peptide" evidence="2">
    <location>
        <begin position="1"/>
        <end position="19"/>
    </location>
</feature>
<comment type="caution">
    <text evidence="3">The sequence shown here is derived from an EMBL/GenBank/DDBJ whole genome shotgun (WGS) entry which is preliminary data.</text>
</comment>
<dbReference type="SUPFAM" id="SSF75011">
    <property type="entry name" value="3-carboxy-cis,cis-mucoante lactonizing enzyme"/>
    <property type="match status" value="1"/>
</dbReference>
<dbReference type="Proteomes" id="UP000701341">
    <property type="component" value="Unassembled WGS sequence"/>
</dbReference>
<dbReference type="InterPro" id="IPR050282">
    <property type="entry name" value="Cycloisomerase_2"/>
</dbReference>
<sequence length="372" mass="40345">MRSALITFVLIQLARSVAGENHHFFTGAFSGGDVFLMEFDDLSDTLTLLANESTVGDTTKWISFDAQKKNLYVAQDSFYGSYAIGSNLTLTYKSQINLTEDCQNPNFIVGSLQAPYSVFGVPFSSGCSGQAIQVDSEGSLKAVTANITYNTNAGVHGLAISPKGNFIYSADDSGDAVWVHSYDSTTQTLTKVQRISAPTGANPRHLTVHPKGLYVYTVFEETTALGIYKRNPTTGRLTYTNQTYSLIPSQFTNTSSYWADEVAFSTFEGNSGVPKYLLASTRSRNTTEKGYVTVFTLDPESGSIEEKLLQLPTTGSGGNANSVSPASFSEDYFAITDSGSDFVEIWKIKNRTAEAVAHLDLSVGPANIVWYS</sequence>
<dbReference type="EMBL" id="JAAOZQ010000064">
    <property type="protein sequence ID" value="KAF7521277.1"/>
    <property type="molecule type" value="Genomic_DNA"/>
</dbReference>
<dbReference type="InterPro" id="IPR019405">
    <property type="entry name" value="Lactonase_7-beta_prop"/>
</dbReference>
<evidence type="ECO:0000256" key="2">
    <source>
        <dbReference type="SAM" id="SignalP"/>
    </source>
</evidence>
<organism evidence="3 4">
    <name type="scientific">Penicillium crustosum</name>
    <name type="common">Blue mold fungus</name>
    <dbReference type="NCBI Taxonomy" id="36656"/>
    <lineage>
        <taxon>Eukaryota</taxon>
        <taxon>Fungi</taxon>
        <taxon>Dikarya</taxon>
        <taxon>Ascomycota</taxon>
        <taxon>Pezizomycotina</taxon>
        <taxon>Eurotiomycetes</taxon>
        <taxon>Eurotiomycetidae</taxon>
        <taxon>Eurotiales</taxon>
        <taxon>Aspergillaceae</taxon>
        <taxon>Penicillium</taxon>
    </lineage>
</organism>
<evidence type="ECO:0000313" key="4">
    <source>
        <dbReference type="Proteomes" id="UP000701341"/>
    </source>
</evidence>
<dbReference type="PANTHER" id="PTHR30344:SF4">
    <property type="entry name" value="CYCLASE, PUTATIVE (AFU_ORTHOLOGUE AFUA_6G11580)-RELATED"/>
    <property type="match status" value="1"/>
</dbReference>
<comment type="similarity">
    <text evidence="1">Belongs to the cycloisomerase 2 family.</text>
</comment>